<dbReference type="GO" id="GO:0016616">
    <property type="term" value="F:oxidoreductase activity, acting on the CH-OH group of donors, NAD or NADP as acceptor"/>
    <property type="evidence" value="ECO:0007669"/>
    <property type="project" value="TreeGrafter"/>
</dbReference>
<evidence type="ECO:0000313" key="4">
    <source>
        <dbReference type="Proteomes" id="UP000179524"/>
    </source>
</evidence>
<keyword evidence="4" id="KW-1185">Reference proteome</keyword>
<protein>
    <submittedName>
        <fullName evidence="3">Short-chain dehydrogenase</fullName>
    </submittedName>
</protein>
<dbReference type="InterPro" id="IPR036291">
    <property type="entry name" value="NAD(P)-bd_dom_sf"/>
</dbReference>
<evidence type="ECO:0000256" key="1">
    <source>
        <dbReference type="ARBA" id="ARBA00006484"/>
    </source>
</evidence>
<dbReference type="PRINTS" id="PR00081">
    <property type="entry name" value="GDHRDH"/>
</dbReference>
<proteinExistence type="inferred from homology"/>
<organism evidence="3 4">
    <name type="scientific">Anaerobacillus alkalilacustris</name>
    <dbReference type="NCBI Taxonomy" id="393763"/>
    <lineage>
        <taxon>Bacteria</taxon>
        <taxon>Bacillati</taxon>
        <taxon>Bacillota</taxon>
        <taxon>Bacilli</taxon>
        <taxon>Bacillales</taxon>
        <taxon>Bacillaceae</taxon>
        <taxon>Anaerobacillus</taxon>
    </lineage>
</organism>
<evidence type="ECO:0000313" key="3">
    <source>
        <dbReference type="EMBL" id="OIJ16765.1"/>
    </source>
</evidence>
<gene>
    <name evidence="3" type="ORF">BKP37_05950</name>
</gene>
<dbReference type="OrthoDB" id="9803333at2"/>
<name>A0A1S2LZ81_9BACI</name>
<dbReference type="PRINTS" id="PR00080">
    <property type="entry name" value="SDRFAMILY"/>
</dbReference>
<dbReference type="SUPFAM" id="SSF51735">
    <property type="entry name" value="NAD(P)-binding Rossmann-fold domains"/>
    <property type="match status" value="1"/>
</dbReference>
<keyword evidence="2" id="KW-0560">Oxidoreductase</keyword>
<dbReference type="AlphaFoldDB" id="A0A1S2LZ81"/>
<dbReference type="FunFam" id="3.40.50.720:FF:000084">
    <property type="entry name" value="Short-chain dehydrogenase reductase"/>
    <property type="match status" value="1"/>
</dbReference>
<comment type="caution">
    <text evidence="3">The sequence shown here is derived from an EMBL/GenBank/DDBJ whole genome shotgun (WGS) entry which is preliminary data.</text>
</comment>
<reference evidence="3 4" key="1">
    <citation type="submission" date="2016-10" db="EMBL/GenBank/DDBJ databases">
        <title>Draft genome sequences of four alkaliphilic bacteria belonging to the Anaerobacillus genus.</title>
        <authorList>
            <person name="Bassil N.M."/>
            <person name="Lloyd J.R."/>
        </authorList>
    </citation>
    <scope>NUCLEOTIDE SEQUENCE [LARGE SCALE GENOMIC DNA]</scope>
    <source>
        <strain evidence="3 4">DSM 18345</strain>
    </source>
</reference>
<dbReference type="PANTHER" id="PTHR42760:SF133">
    <property type="entry name" value="3-OXOACYL-[ACYL-CARRIER-PROTEIN] REDUCTASE"/>
    <property type="match status" value="1"/>
</dbReference>
<dbReference type="RefSeq" id="WP_071308750.1">
    <property type="nucleotide sequence ID" value="NZ_MLQR01000004.1"/>
</dbReference>
<comment type="similarity">
    <text evidence="1">Belongs to the short-chain dehydrogenases/reductases (SDR) family.</text>
</comment>
<sequence>MDQTSYKNLFHLNGKTAIVTGGLGILGQRFCAGLAEFGANVVVVDLDEEKTKAFAKQLADRYQTKTLGIACDVSSPCDVKMMVSKVIHEFNEIHILHNNAAHKSKDLNAFFAPFEQYTLEEWRNIMSVNLDGMFLVAQAVGSQMVQQGKGGTIIQTASIYGMLAPDQRIYDGSYYLGREINTPAVYTASKAAVIGLTKYLATYWAEKKIRVNTLTPGGNESGQNDTFKKKYSVRIPLGRMGQPDEMVAALIYLASDASSYVTGQNIVVDGGLSAW</sequence>
<dbReference type="EMBL" id="MLQR01000004">
    <property type="protein sequence ID" value="OIJ16765.1"/>
    <property type="molecule type" value="Genomic_DNA"/>
</dbReference>
<dbReference type="Pfam" id="PF13561">
    <property type="entry name" value="adh_short_C2"/>
    <property type="match status" value="1"/>
</dbReference>
<dbReference type="Proteomes" id="UP000179524">
    <property type="component" value="Unassembled WGS sequence"/>
</dbReference>
<dbReference type="GO" id="GO:0008206">
    <property type="term" value="P:bile acid metabolic process"/>
    <property type="evidence" value="ECO:0007669"/>
    <property type="project" value="UniProtKB-ARBA"/>
</dbReference>
<evidence type="ECO:0000256" key="2">
    <source>
        <dbReference type="ARBA" id="ARBA00023002"/>
    </source>
</evidence>
<dbReference type="PANTHER" id="PTHR42760">
    <property type="entry name" value="SHORT-CHAIN DEHYDROGENASES/REDUCTASES FAMILY MEMBER"/>
    <property type="match status" value="1"/>
</dbReference>
<dbReference type="InterPro" id="IPR002347">
    <property type="entry name" value="SDR_fam"/>
</dbReference>
<accession>A0A1S2LZ81</accession>
<dbReference type="Gene3D" id="3.40.50.720">
    <property type="entry name" value="NAD(P)-binding Rossmann-like Domain"/>
    <property type="match status" value="1"/>
</dbReference>